<dbReference type="RefSeq" id="WP_248940088.1">
    <property type="nucleotide sequence ID" value="NZ_JAKIKS010000031.1"/>
</dbReference>
<comment type="caution">
    <text evidence="1">The sequence shown here is derived from an EMBL/GenBank/DDBJ whole genome shotgun (WGS) entry which is preliminary data.</text>
</comment>
<accession>A0ABT0LAW2</accession>
<organism evidence="1 2">
    <name type="scientific">Shewanella surugensis</name>
    <dbReference type="NCBI Taxonomy" id="212020"/>
    <lineage>
        <taxon>Bacteria</taxon>
        <taxon>Pseudomonadati</taxon>
        <taxon>Pseudomonadota</taxon>
        <taxon>Gammaproteobacteria</taxon>
        <taxon>Alteromonadales</taxon>
        <taxon>Shewanellaceae</taxon>
        <taxon>Shewanella</taxon>
    </lineage>
</organism>
<dbReference type="EMBL" id="JAKIKS010000031">
    <property type="protein sequence ID" value="MCL1124814.1"/>
    <property type="molecule type" value="Genomic_DNA"/>
</dbReference>
<keyword evidence="2" id="KW-1185">Reference proteome</keyword>
<gene>
    <name evidence="1" type="ORF">L2764_10100</name>
</gene>
<protein>
    <submittedName>
        <fullName evidence="1">Uncharacterized protein</fullName>
    </submittedName>
</protein>
<name>A0ABT0LAW2_9GAMM</name>
<evidence type="ECO:0000313" key="1">
    <source>
        <dbReference type="EMBL" id="MCL1124814.1"/>
    </source>
</evidence>
<proteinExistence type="predicted"/>
<evidence type="ECO:0000313" key="2">
    <source>
        <dbReference type="Proteomes" id="UP001203423"/>
    </source>
</evidence>
<dbReference type="Proteomes" id="UP001203423">
    <property type="component" value="Unassembled WGS sequence"/>
</dbReference>
<reference evidence="1 2" key="1">
    <citation type="submission" date="2022-01" db="EMBL/GenBank/DDBJ databases">
        <title>Whole genome-based taxonomy of the Shewanellaceae.</title>
        <authorList>
            <person name="Martin-Rodriguez A.J."/>
        </authorList>
    </citation>
    <scope>NUCLEOTIDE SEQUENCE [LARGE SCALE GENOMIC DNA]</scope>
    <source>
        <strain evidence="1 2">DSM 17177</strain>
    </source>
</reference>
<sequence>MGPQKILEYQKSIKFEFIRAQMAFTEFFDFAKTKYSQLTVSGNTNGIDTITKLKYFDAYARWCGHVYEVIKAQAIIDQTIPVDENSQVSIIDKELQKVVEELVSSAVEKPGVTPPSLNPDFSADLRKARNKCSFHCTNNRVKTNILLNFMKNHHREIYFIYYQLATKPELLGVQNLTDFGAIEDFYCFNYSVGKN</sequence>